<dbReference type="OrthoDB" id="9983919at2759"/>
<dbReference type="Pfam" id="PF01814">
    <property type="entry name" value="Hemerythrin"/>
    <property type="match status" value="1"/>
</dbReference>
<dbReference type="CDD" id="cd12108">
    <property type="entry name" value="Hr-like"/>
    <property type="match status" value="1"/>
</dbReference>
<dbReference type="PANTHER" id="PTHR35585">
    <property type="entry name" value="HHE DOMAIN PROTEIN (AFU_ORTHOLOGUE AFUA_4G00730)"/>
    <property type="match status" value="1"/>
</dbReference>
<dbReference type="Proteomes" id="UP000054498">
    <property type="component" value="Unassembled WGS sequence"/>
</dbReference>
<organism evidence="2 3">
    <name type="scientific">Monoraphidium neglectum</name>
    <dbReference type="NCBI Taxonomy" id="145388"/>
    <lineage>
        <taxon>Eukaryota</taxon>
        <taxon>Viridiplantae</taxon>
        <taxon>Chlorophyta</taxon>
        <taxon>core chlorophytes</taxon>
        <taxon>Chlorophyceae</taxon>
        <taxon>CS clade</taxon>
        <taxon>Sphaeropleales</taxon>
        <taxon>Selenastraceae</taxon>
        <taxon>Monoraphidium</taxon>
    </lineage>
</organism>
<dbReference type="EMBL" id="KK101002">
    <property type="protein sequence ID" value="KIZ02650.1"/>
    <property type="molecule type" value="Genomic_DNA"/>
</dbReference>
<evidence type="ECO:0000259" key="1">
    <source>
        <dbReference type="Pfam" id="PF01814"/>
    </source>
</evidence>
<dbReference type="RefSeq" id="XP_013901669.1">
    <property type="nucleotide sequence ID" value="XM_014046215.1"/>
</dbReference>
<keyword evidence="3" id="KW-1185">Reference proteome</keyword>
<gene>
    <name evidence="2" type="ORF">MNEG_5309</name>
</gene>
<dbReference type="InterPro" id="IPR012312">
    <property type="entry name" value="Hemerythrin-like"/>
</dbReference>
<dbReference type="GeneID" id="25738186"/>
<name>A0A0D2MI25_9CHLO</name>
<dbReference type="Gene3D" id="1.20.120.520">
    <property type="entry name" value="nmb1532 protein domain like"/>
    <property type="match status" value="1"/>
</dbReference>
<evidence type="ECO:0000313" key="3">
    <source>
        <dbReference type="Proteomes" id="UP000054498"/>
    </source>
</evidence>
<dbReference type="KEGG" id="mng:MNEG_5309"/>
<accession>A0A0D2MI25</accession>
<protein>
    <submittedName>
        <fullName evidence="2">Putative hemerythrin-like protein</fullName>
    </submittedName>
</protein>
<dbReference type="AlphaFoldDB" id="A0A0D2MI25"/>
<evidence type="ECO:0000313" key="2">
    <source>
        <dbReference type="EMBL" id="KIZ02650.1"/>
    </source>
</evidence>
<sequence>MISLTPARVASSFSRPAVAAALPAARCSFGKMRQGGYMVSSDVVNNAARGGAGAPSGARGTVTAATGGGGAPAGNIVDAITDDHKRLFSYCDQLRGQGLGHDQREHLRHQLVHDLAVHSLSEEEVLYPALKNACGNEMRNHVLDEHTTLKHILMDIDKMDADDPNFNPRLDELVHELRHHVQEEEEKVLPMFASKVPTSDLEHLGDKFERTKGQVPTRPHILAPNKPATGNVVVDRLTAPLDKLRDSAGGREV</sequence>
<reference evidence="2 3" key="1">
    <citation type="journal article" date="2013" name="BMC Genomics">
        <title>Reconstruction of the lipid metabolism for the microalga Monoraphidium neglectum from its genome sequence reveals characteristics suitable for biofuel production.</title>
        <authorList>
            <person name="Bogen C."/>
            <person name="Al-Dilaimi A."/>
            <person name="Albersmeier A."/>
            <person name="Wichmann J."/>
            <person name="Grundmann M."/>
            <person name="Rupp O."/>
            <person name="Lauersen K.J."/>
            <person name="Blifernez-Klassen O."/>
            <person name="Kalinowski J."/>
            <person name="Goesmann A."/>
            <person name="Mussgnug J.H."/>
            <person name="Kruse O."/>
        </authorList>
    </citation>
    <scope>NUCLEOTIDE SEQUENCE [LARGE SCALE GENOMIC DNA]</scope>
    <source>
        <strain evidence="2 3">SAG 48.87</strain>
    </source>
</reference>
<proteinExistence type="predicted"/>
<dbReference type="PANTHER" id="PTHR35585:SF1">
    <property type="entry name" value="HHE DOMAIN PROTEIN (AFU_ORTHOLOGUE AFUA_4G00730)"/>
    <property type="match status" value="1"/>
</dbReference>
<feature type="domain" description="Hemerythrin-like" evidence="1">
    <location>
        <begin position="76"/>
        <end position="191"/>
    </location>
</feature>